<dbReference type="OrthoDB" id="9796143at2"/>
<evidence type="ECO:0000256" key="3">
    <source>
        <dbReference type="ARBA" id="ARBA00023163"/>
    </source>
</evidence>
<keyword evidence="2" id="KW-0805">Transcription regulation</keyword>
<organism evidence="5 6">
    <name type="scientific">Sediminibacterium ginsengisoli</name>
    <dbReference type="NCBI Taxonomy" id="413434"/>
    <lineage>
        <taxon>Bacteria</taxon>
        <taxon>Pseudomonadati</taxon>
        <taxon>Bacteroidota</taxon>
        <taxon>Chitinophagia</taxon>
        <taxon>Chitinophagales</taxon>
        <taxon>Chitinophagaceae</taxon>
        <taxon>Sediminibacterium</taxon>
    </lineage>
</organism>
<gene>
    <name evidence="5" type="ORF">SAMN04488132_109124</name>
</gene>
<evidence type="ECO:0000259" key="4">
    <source>
        <dbReference type="SMART" id="SM00738"/>
    </source>
</evidence>
<dbReference type="PANTHER" id="PTHR30265">
    <property type="entry name" value="RHO-INTERACTING TRANSCRIPTION TERMINATION FACTOR NUSG"/>
    <property type="match status" value="1"/>
</dbReference>
<evidence type="ECO:0000313" key="6">
    <source>
        <dbReference type="Proteomes" id="UP000190888"/>
    </source>
</evidence>
<dbReference type="InterPro" id="IPR006645">
    <property type="entry name" value="NGN-like_dom"/>
</dbReference>
<feature type="domain" description="NusG-like N-terminal" evidence="4">
    <location>
        <begin position="4"/>
        <end position="101"/>
    </location>
</feature>
<dbReference type="AlphaFoldDB" id="A0A1T4QUX0"/>
<evidence type="ECO:0000256" key="2">
    <source>
        <dbReference type="ARBA" id="ARBA00023015"/>
    </source>
</evidence>
<evidence type="ECO:0000313" key="5">
    <source>
        <dbReference type="EMBL" id="SKA07543.1"/>
    </source>
</evidence>
<dbReference type="GO" id="GO:0006354">
    <property type="term" value="P:DNA-templated transcription elongation"/>
    <property type="evidence" value="ECO:0007669"/>
    <property type="project" value="InterPro"/>
</dbReference>
<dbReference type="SUPFAM" id="SSF82679">
    <property type="entry name" value="N-utilization substance G protein NusG, N-terminal domain"/>
    <property type="match status" value="1"/>
</dbReference>
<dbReference type="GO" id="GO:0031564">
    <property type="term" value="P:transcription antitermination"/>
    <property type="evidence" value="ECO:0007669"/>
    <property type="project" value="UniProtKB-KW"/>
</dbReference>
<dbReference type="Pfam" id="PF02357">
    <property type="entry name" value="NusG"/>
    <property type="match status" value="1"/>
</dbReference>
<evidence type="ECO:0000256" key="1">
    <source>
        <dbReference type="ARBA" id="ARBA00022814"/>
    </source>
</evidence>
<keyword evidence="1" id="KW-0889">Transcription antitermination</keyword>
<dbReference type="SMART" id="SM00738">
    <property type="entry name" value="NGN"/>
    <property type="match status" value="1"/>
</dbReference>
<dbReference type="PANTHER" id="PTHR30265:SF4">
    <property type="entry name" value="KOW MOTIF FAMILY PROTEIN, EXPRESSED"/>
    <property type="match status" value="1"/>
</dbReference>
<keyword evidence="6" id="KW-1185">Reference proteome</keyword>
<reference evidence="5 6" key="1">
    <citation type="submission" date="2017-02" db="EMBL/GenBank/DDBJ databases">
        <authorList>
            <person name="Peterson S.W."/>
        </authorList>
    </citation>
    <scope>NUCLEOTIDE SEQUENCE [LARGE SCALE GENOMIC DNA]</scope>
    <source>
        <strain evidence="5 6">DSM 22335</strain>
    </source>
</reference>
<proteinExistence type="predicted"/>
<accession>A0A1T4QUX0</accession>
<dbReference type="Proteomes" id="UP000190888">
    <property type="component" value="Unassembled WGS sequence"/>
</dbReference>
<dbReference type="CDD" id="cd09895">
    <property type="entry name" value="NGN_SP_UpxY"/>
    <property type="match status" value="1"/>
</dbReference>
<dbReference type="NCBIfam" id="NF033644">
    <property type="entry name" value="antiterm_UpxY"/>
    <property type="match status" value="1"/>
</dbReference>
<dbReference type="Gene3D" id="3.30.70.940">
    <property type="entry name" value="NusG, N-terminal domain"/>
    <property type="match status" value="1"/>
</dbReference>
<protein>
    <submittedName>
        <fullName evidence="5">Transcription antitermination factor NusG</fullName>
    </submittedName>
</protein>
<dbReference type="InterPro" id="IPR043425">
    <property type="entry name" value="NusG-like"/>
</dbReference>
<sequence length="169" mass="19779">MTDEKKWYALYTKPRWEKKIHSVLLRKGVESWCPIQRVKRQWSDRKKIVEEPLFKSYVFVRINEAERVKVLMTDGVLNFVHYLGKPAVIKEEEVNSIKKYLAEKDARITVLTEEGFRQDDKITVNYGVFMGNHGTVIRGGRKKVYVKLQSLGQVIVVEFPAEYLSEAEV</sequence>
<dbReference type="STRING" id="413434.SAMN04488132_109124"/>
<dbReference type="EMBL" id="FUWH01000009">
    <property type="protein sequence ID" value="SKA07543.1"/>
    <property type="molecule type" value="Genomic_DNA"/>
</dbReference>
<name>A0A1T4QUX0_9BACT</name>
<dbReference type="RefSeq" id="WP_078832219.1">
    <property type="nucleotide sequence ID" value="NZ_FUWH01000009.1"/>
</dbReference>
<keyword evidence="3" id="KW-0804">Transcription</keyword>
<dbReference type="InterPro" id="IPR036735">
    <property type="entry name" value="NGN_dom_sf"/>
</dbReference>